<sequence>MCELEQALCKPPKAAMLLPAAQLQQAVLGVLNRESDLEQILRRQYEQLESAWIRHRVHDAIAACVPLHKTFVDGSPETGMRLHSIHGSPVPIDFQKLADVLWHHMDLAWDPSRIALHDFHSSLKYLRHDMKLPDAMMPILEVRSASRRYVEPGRVVFAWRSILEDPCFPHDEKNLIDARIGWSVVETKGFDQCYVSMYEIVPTPIFPDTVTSREPAVGTWTELLLQSSHEFSERFNAAFTPALRAVSTSKKPTVQLF</sequence>
<dbReference type="Proteomes" id="UP000243579">
    <property type="component" value="Unassembled WGS sequence"/>
</dbReference>
<evidence type="ECO:0000313" key="2">
    <source>
        <dbReference type="Proteomes" id="UP000243579"/>
    </source>
</evidence>
<dbReference type="STRING" id="1202772.A0A1V9Z7A1"/>
<keyword evidence="2" id="KW-1185">Reference proteome</keyword>
<evidence type="ECO:0008006" key="3">
    <source>
        <dbReference type="Google" id="ProtNLM"/>
    </source>
</evidence>
<dbReference type="AlphaFoldDB" id="A0A1V9Z7A1"/>
<gene>
    <name evidence="1" type="ORF">ACHHYP_02136</name>
</gene>
<dbReference type="EMBL" id="JNBR01000392">
    <property type="protein sequence ID" value="OQR93875.1"/>
    <property type="molecule type" value="Genomic_DNA"/>
</dbReference>
<organism evidence="1 2">
    <name type="scientific">Achlya hypogyna</name>
    <name type="common">Oomycete</name>
    <name type="synonym">Protoachlya hypogyna</name>
    <dbReference type="NCBI Taxonomy" id="1202772"/>
    <lineage>
        <taxon>Eukaryota</taxon>
        <taxon>Sar</taxon>
        <taxon>Stramenopiles</taxon>
        <taxon>Oomycota</taxon>
        <taxon>Saprolegniomycetes</taxon>
        <taxon>Saprolegniales</taxon>
        <taxon>Achlyaceae</taxon>
        <taxon>Achlya</taxon>
    </lineage>
</organism>
<evidence type="ECO:0000313" key="1">
    <source>
        <dbReference type="EMBL" id="OQR93875.1"/>
    </source>
</evidence>
<dbReference type="OrthoDB" id="165738at2759"/>
<protein>
    <recommendedName>
        <fullName evidence="3">START domain-containing protein</fullName>
    </recommendedName>
</protein>
<comment type="caution">
    <text evidence="1">The sequence shown here is derived from an EMBL/GenBank/DDBJ whole genome shotgun (WGS) entry which is preliminary data.</text>
</comment>
<proteinExistence type="predicted"/>
<accession>A0A1V9Z7A1</accession>
<reference evidence="1 2" key="1">
    <citation type="journal article" date="2014" name="Genome Biol. Evol.">
        <title>The secreted proteins of Achlya hypogyna and Thraustotheca clavata identify the ancestral oomycete secretome and reveal gene acquisitions by horizontal gene transfer.</title>
        <authorList>
            <person name="Misner I."/>
            <person name="Blouin N."/>
            <person name="Leonard G."/>
            <person name="Richards T.A."/>
            <person name="Lane C.E."/>
        </authorList>
    </citation>
    <scope>NUCLEOTIDE SEQUENCE [LARGE SCALE GENOMIC DNA]</scope>
    <source>
        <strain evidence="1 2">ATCC 48635</strain>
    </source>
</reference>
<name>A0A1V9Z7A1_ACHHY</name>